<dbReference type="Proteomes" id="UP000054805">
    <property type="component" value="Unassembled WGS sequence"/>
</dbReference>
<dbReference type="Proteomes" id="UP000054826">
    <property type="component" value="Unassembled WGS sequence"/>
</dbReference>
<evidence type="ECO:0000313" key="2">
    <source>
        <dbReference type="EMBL" id="KRZ15284.1"/>
    </source>
</evidence>
<gene>
    <name evidence="1" type="ORF">T4A_12222</name>
    <name evidence="2" type="ORF">T4B_8643</name>
    <name evidence="3" type="ORF">T4C_7071</name>
</gene>
<evidence type="ECO:0000313" key="3">
    <source>
        <dbReference type="EMBL" id="KRZ26273.1"/>
    </source>
</evidence>
<evidence type="ECO:0000313" key="5">
    <source>
        <dbReference type="Proteomes" id="UP000054805"/>
    </source>
</evidence>
<dbReference type="AlphaFoldDB" id="A0A0V1DUT6"/>
<protein>
    <submittedName>
        <fullName evidence="1">Uncharacterized protein</fullName>
    </submittedName>
</protein>
<dbReference type="Proteomes" id="UP000054632">
    <property type="component" value="Unassembled WGS sequence"/>
</dbReference>
<organism evidence="1 4">
    <name type="scientific">Trichinella pseudospiralis</name>
    <name type="common">Parasitic roundworm</name>
    <dbReference type="NCBI Taxonomy" id="6337"/>
    <lineage>
        <taxon>Eukaryota</taxon>
        <taxon>Metazoa</taxon>
        <taxon>Ecdysozoa</taxon>
        <taxon>Nematoda</taxon>
        <taxon>Enoplea</taxon>
        <taxon>Dorylaimia</taxon>
        <taxon>Trichinellida</taxon>
        <taxon>Trichinellidae</taxon>
        <taxon>Trichinella</taxon>
    </lineage>
</organism>
<name>A0A0V1DUT6_TRIPS</name>
<accession>A0A0V1DUT6</accession>
<dbReference type="EMBL" id="JYDS01000313">
    <property type="protein sequence ID" value="KRZ15284.1"/>
    <property type="molecule type" value="Genomic_DNA"/>
</dbReference>
<evidence type="ECO:0000313" key="4">
    <source>
        <dbReference type="Proteomes" id="UP000054632"/>
    </source>
</evidence>
<dbReference type="EMBL" id="JYDR01000216">
    <property type="protein sequence ID" value="KRY65342.1"/>
    <property type="molecule type" value="Genomic_DNA"/>
</dbReference>
<evidence type="ECO:0000313" key="1">
    <source>
        <dbReference type="EMBL" id="KRY65342.1"/>
    </source>
</evidence>
<dbReference type="EMBL" id="JYDV01000184">
    <property type="protein sequence ID" value="KRZ26273.1"/>
    <property type="molecule type" value="Genomic_DNA"/>
</dbReference>
<sequence length="77" mass="8421">MNSDSIISSTICDRISQCKDNGDCTPMSEDMSETECRLSSAKMCSSTILCLGSFSFEQPKSKQFCMMPESSSSILRG</sequence>
<keyword evidence="5" id="KW-1185">Reference proteome</keyword>
<comment type="caution">
    <text evidence="1">The sequence shown here is derived from an EMBL/GenBank/DDBJ whole genome shotgun (WGS) entry which is preliminary data.</text>
</comment>
<reference evidence="4 5" key="1">
    <citation type="submission" date="2015-01" db="EMBL/GenBank/DDBJ databases">
        <title>Evolution of Trichinella species and genotypes.</title>
        <authorList>
            <person name="Korhonen P.K."/>
            <person name="Edoardo P."/>
            <person name="Giuseppe L.R."/>
            <person name="Gasser R.B."/>
        </authorList>
    </citation>
    <scope>NUCLEOTIDE SEQUENCE [LARGE SCALE GENOMIC DNA]</scope>
    <source>
        <strain evidence="1">ISS13</strain>
        <strain evidence="3">ISS176</strain>
        <strain evidence="2">ISS588</strain>
    </source>
</reference>
<proteinExistence type="predicted"/>